<comment type="caution">
    <text evidence="1">The sequence shown here is derived from an EMBL/GenBank/DDBJ whole genome shotgun (WGS) entry which is preliminary data.</text>
</comment>
<name>A0A1X1WPN7_MYCGO</name>
<gene>
    <name evidence="1" type="ORF">AWC08_22300</name>
</gene>
<accession>A0A1X1WPN7</accession>
<dbReference type="Proteomes" id="UP000193928">
    <property type="component" value="Unassembled WGS sequence"/>
</dbReference>
<proteinExistence type="predicted"/>
<protein>
    <submittedName>
        <fullName evidence="1">Uncharacterized protein</fullName>
    </submittedName>
</protein>
<reference evidence="1 2" key="1">
    <citation type="submission" date="2016-01" db="EMBL/GenBank/DDBJ databases">
        <title>The new phylogeny of the genus Mycobacterium.</title>
        <authorList>
            <person name="Tarcisio F."/>
            <person name="Conor M."/>
            <person name="Antonella G."/>
            <person name="Elisabetta G."/>
            <person name="Giulia F.S."/>
            <person name="Sara T."/>
            <person name="Anna F."/>
            <person name="Clotilde B."/>
            <person name="Roberto B."/>
            <person name="Veronica D.S."/>
            <person name="Fabio R."/>
            <person name="Monica P."/>
            <person name="Olivier J."/>
            <person name="Enrico T."/>
            <person name="Nicola S."/>
        </authorList>
    </citation>
    <scope>NUCLEOTIDE SEQUENCE [LARGE SCALE GENOMIC DNA]</scope>
    <source>
        <strain evidence="1 2">DSM 44160</strain>
    </source>
</reference>
<dbReference type="EMBL" id="LQOY01000071">
    <property type="protein sequence ID" value="ORV88524.1"/>
    <property type="molecule type" value="Genomic_DNA"/>
</dbReference>
<keyword evidence="2" id="KW-1185">Reference proteome</keyword>
<sequence>MTNATDLALHELDTFIGAWIGPAAQRYLFDPRERAVARVQDAIRAIAAGENRPPPAGYLVCRRDHVTREHPNYRDHKSGFVYVPISAVFENPVRADYALENCAERKGHHVICEIQEWQR</sequence>
<dbReference type="AlphaFoldDB" id="A0A1X1WPN7"/>
<dbReference type="RefSeq" id="WP_069435599.1">
    <property type="nucleotide sequence ID" value="NZ_JACKSU010000009.1"/>
</dbReference>
<evidence type="ECO:0000313" key="1">
    <source>
        <dbReference type="EMBL" id="ORV88524.1"/>
    </source>
</evidence>
<organism evidence="1 2">
    <name type="scientific">Mycobacterium gordonae</name>
    <dbReference type="NCBI Taxonomy" id="1778"/>
    <lineage>
        <taxon>Bacteria</taxon>
        <taxon>Bacillati</taxon>
        <taxon>Actinomycetota</taxon>
        <taxon>Actinomycetes</taxon>
        <taxon>Mycobacteriales</taxon>
        <taxon>Mycobacteriaceae</taxon>
        <taxon>Mycobacterium</taxon>
    </lineage>
</organism>
<evidence type="ECO:0000313" key="2">
    <source>
        <dbReference type="Proteomes" id="UP000193928"/>
    </source>
</evidence>